<feature type="domain" description="Glycosyl hydrolase family 63 C-terminal" evidence="3">
    <location>
        <begin position="724"/>
        <end position="901"/>
    </location>
</feature>
<dbReference type="GO" id="GO:0004573">
    <property type="term" value="F:Glc3Man9GlcNAc2 oligosaccharide glucosidase activity"/>
    <property type="evidence" value="ECO:0007669"/>
    <property type="project" value="UniProtKB-UniRule"/>
</dbReference>
<dbReference type="GO" id="GO:0006487">
    <property type="term" value="P:protein N-linked glycosylation"/>
    <property type="evidence" value="ECO:0007669"/>
    <property type="project" value="UniProtKB-UniRule"/>
</dbReference>
<accession>A0A3N4ISV8</accession>
<dbReference type="Proteomes" id="UP000275078">
    <property type="component" value="Unassembled WGS sequence"/>
</dbReference>
<comment type="function">
    <text evidence="1">Cleaves the distal alpha 1,2-linked glucose residue from the Glc(3)Man(9)GlcNAc(2) oligosaccharide precursor.</text>
</comment>
<dbReference type="InterPro" id="IPR054491">
    <property type="entry name" value="MGH1-like_GH"/>
</dbReference>
<dbReference type="InterPro" id="IPR008928">
    <property type="entry name" value="6-hairpin_glycosidase_sf"/>
</dbReference>
<keyword evidence="6" id="KW-1185">Reference proteome</keyword>
<protein>
    <recommendedName>
        <fullName evidence="1">Mannosyl-oligosaccharide glucosidase</fullName>
        <ecNumber evidence="1">3.2.1.106</ecNumber>
    </recommendedName>
    <alternativeName>
        <fullName evidence="1">Glucosidase I</fullName>
    </alternativeName>
</protein>
<dbReference type="GO" id="GO:0009311">
    <property type="term" value="P:oligosaccharide metabolic process"/>
    <property type="evidence" value="ECO:0007669"/>
    <property type="project" value="UniProtKB-UniRule"/>
</dbReference>
<dbReference type="AlphaFoldDB" id="A0A3N4ISV8"/>
<evidence type="ECO:0000313" key="5">
    <source>
        <dbReference type="EMBL" id="RPA87321.1"/>
    </source>
</evidence>
<gene>
    <name evidence="5" type="ORF">BJ508DRAFT_321196</name>
</gene>
<feature type="region of interest" description="Disordered" evidence="2">
    <location>
        <begin position="931"/>
        <end position="972"/>
    </location>
</feature>
<comment type="subcellular location">
    <subcellularLocation>
        <location evidence="1">Endoplasmic reticulum membrane</location>
        <topology evidence="1">Single-pass type II membrane protein</topology>
    </subcellularLocation>
</comment>
<sequence length="1022" mass="119062">MVKHGDYEYLTAEEKRLKEDREKTKYWKKWGPYLAERQWATVREDYSHDGDAWGHFPHEHARSRVFRWGEDGIAGVSDSHGRQCISFAFWNEKDDFLKERLFGLSNPQGNHGESLKECHFHVDNTPTHSYMKFLYKYPQRKFPYEQLVEENAKRGRDVPEYTIFDTGTFDDERYWDIFIEMAKDTEDEEELLFRVTAWNRGPEPAPLHIIPHVWFRNTWSWGYEKPEDKPSIKKESPMLAHSKHPKLGDRWVQLSESPGVDGGENVHPELIFTENETNLKKLYNVENTTPYVKDAFHRYIVDEETDAINPEETGTKSAAWFAFDENDGVMPGECAVVRFKFKRTAPTEDIDEEEFDDIIETRKDEADEFYYRISPLPMADDLRNIQRQALSGMLWTKQYYHFIWDQWAKGDPTMPPPPPERKKIRNSQWRHMYLDDVLSMPDCWEYPFFAAWDTAFHCIPLAMVDPEFAKKQLDLLTREWYMHPNGQIPAYEWNFGDVNPPVHAWATFRTFKIERKMYGREDLDFLERVFQKLLLNFTWWVNRKDADGNNVFEGGFLGLDNIGLFNRSEPLPTGGTLAQADSTGWMAFYCLCMLNISLELAKHRRTYEDIASKFFEHFILISDAMSFEQEGGERASLWNDKDGFYYDAISYGGPWSQQLPVKSLVGLIPLFAVSTLEPELMRKFPSFKKRVDWFIENKSDVAERNLASLSRKGKGDRMLLSLVNKERLVTILEKMLDEDEFLSDYGIRSLSKFHKENPYSMDVNGQTFTVDYVPGDSNSGLFGGNSNWRGPIWLCVNFLLIESLLRFHMFYGESLKVECPKGSGEYMHLGHVAEEIQHRLQHLFSRDEQGRRAINGGNDILDWNPNWREYLWFHEFFHADEGTGLGSSHQTGWTGLIAKMIHDSGLNCRLPHTPRTPSVAAAHYFDDIFSRASKPRPPRSRRLSTRSIGNRSDFGSVAGDDDEEEAKKRERDDAKVLEWVTYRLGTMNGSGYEEEEEELAVGPAPGVASWREDKKEPNGESK</sequence>
<name>A0A3N4ISV8_ASCIM</name>
<dbReference type="GO" id="GO:0005789">
    <property type="term" value="C:endoplasmic reticulum membrane"/>
    <property type="evidence" value="ECO:0007669"/>
    <property type="project" value="UniProtKB-SubCell"/>
</dbReference>
<evidence type="ECO:0000256" key="1">
    <source>
        <dbReference type="RuleBase" id="RU369107"/>
    </source>
</evidence>
<keyword evidence="1" id="KW-0326">Glycosidase</keyword>
<evidence type="ECO:0000256" key="2">
    <source>
        <dbReference type="SAM" id="MobiDB-lite"/>
    </source>
</evidence>
<dbReference type="PANTHER" id="PTHR10412">
    <property type="entry name" value="MANNOSYL-OLIGOSACCHARIDE GLUCOSIDASE"/>
    <property type="match status" value="1"/>
</dbReference>
<dbReference type="InterPro" id="IPR031335">
    <property type="entry name" value="Glyco_hydro_63_C"/>
</dbReference>
<keyword evidence="1" id="KW-0325">Glycoprotein</keyword>
<dbReference type="Pfam" id="PF22422">
    <property type="entry name" value="MGH1-like_GH"/>
    <property type="match status" value="1"/>
</dbReference>
<evidence type="ECO:0000259" key="3">
    <source>
        <dbReference type="Pfam" id="PF03200"/>
    </source>
</evidence>
<evidence type="ECO:0000259" key="4">
    <source>
        <dbReference type="Pfam" id="PF22422"/>
    </source>
</evidence>
<dbReference type="InterPro" id="IPR012341">
    <property type="entry name" value="6hp_glycosidase-like_sf"/>
</dbReference>
<dbReference type="Pfam" id="PF03200">
    <property type="entry name" value="Glyco_hydro_63"/>
    <property type="match status" value="1"/>
</dbReference>
<feature type="compositionally biased region" description="Basic residues" evidence="2">
    <location>
        <begin position="933"/>
        <end position="944"/>
    </location>
</feature>
<organism evidence="5 6">
    <name type="scientific">Ascobolus immersus RN42</name>
    <dbReference type="NCBI Taxonomy" id="1160509"/>
    <lineage>
        <taxon>Eukaryota</taxon>
        <taxon>Fungi</taxon>
        <taxon>Dikarya</taxon>
        <taxon>Ascomycota</taxon>
        <taxon>Pezizomycotina</taxon>
        <taxon>Pezizomycetes</taxon>
        <taxon>Pezizales</taxon>
        <taxon>Ascobolaceae</taxon>
        <taxon>Ascobolus</taxon>
    </lineage>
</organism>
<proteinExistence type="inferred from homology"/>
<dbReference type="SUPFAM" id="SSF48208">
    <property type="entry name" value="Six-hairpin glycosidases"/>
    <property type="match status" value="1"/>
</dbReference>
<comment type="pathway">
    <text evidence="1">Glycan metabolism; N-glycan degradation.</text>
</comment>
<dbReference type="EC" id="3.2.1.106" evidence="1"/>
<feature type="compositionally biased region" description="Basic and acidic residues" evidence="2">
    <location>
        <begin position="1010"/>
        <end position="1022"/>
    </location>
</feature>
<dbReference type="STRING" id="1160509.A0A3N4ISV8"/>
<comment type="similarity">
    <text evidence="1">Belongs to the glycosyl hydrolase 63 family.</text>
</comment>
<comment type="catalytic activity">
    <reaction evidence="1">
        <text>N(4)-(alpha-D-Glc-(1-&gt;2)-alpha-D-Glc-(1-&gt;3)-alpha-D-Glc-(1-&gt;3)-alpha-D-Man-(1-&gt;2)-alpha-D-Man-(1-&gt;2)-alpha-D-Man-(1-&gt;3)-[alpha-D-Man-(1-&gt;2)-alpha-D-Man-(1-&gt;3)-[alpha-D-Man-(1-&gt;2)-alpha-D-Man-(1-&gt;6)]-alpha-D-Man-(1-&gt;6)]-beta-D-Man-(1-&gt;4)-beta-D-GlcNAc-(1-&gt;4)-beta-D-GlcNAc)-L-asparaginyl-[protein] + H2O = N(4)-(alpha-D-Glc-(1-&gt;3)-alpha-D-Glc-(1-&gt;3)-alpha-D-Man-(1-&gt;2)-alpha-D-Man-(1-&gt;2)-alpha-D-Man-(1-&gt;3)-[alpha-D-Man-(1-&gt;2)-alpha-D-Man-(1-&gt;3)-[alpha-D-Man-(1-&gt;2)-alpha-D-Man-(1-&gt;6)]-alpha-D-Man-(1-&gt;6)]-beta-D-Man-(1-&gt;4)-beta-D-GlcNAc-(1-&gt;4)-beta-D-GlcNAc)-L-asparaginyl-[protein] + beta-D-glucose</text>
        <dbReference type="Rhea" id="RHEA:55988"/>
        <dbReference type="Rhea" id="RHEA-COMP:12806"/>
        <dbReference type="Rhea" id="RHEA-COMP:14355"/>
        <dbReference type="ChEBI" id="CHEBI:15377"/>
        <dbReference type="ChEBI" id="CHEBI:15903"/>
        <dbReference type="ChEBI" id="CHEBI:59082"/>
        <dbReference type="ChEBI" id="CHEBI:132537"/>
        <dbReference type="EC" id="3.2.1.106"/>
    </reaction>
</comment>
<feature type="domain" description="Mannosylglycerate hydrolase MGH1-like glycoside hydrolase" evidence="4">
    <location>
        <begin position="446"/>
        <end position="551"/>
    </location>
</feature>
<dbReference type="OrthoDB" id="14419at2759"/>
<dbReference type="PANTHER" id="PTHR10412:SF10">
    <property type="entry name" value="GLYCOSYL HYDROLASE FAMILY 63 C-TERMINAL DOMAIN-CONTAINING PROTEIN"/>
    <property type="match status" value="1"/>
</dbReference>
<dbReference type="Gene3D" id="1.50.10.10">
    <property type="match status" value="2"/>
</dbReference>
<keyword evidence="1" id="KW-0256">Endoplasmic reticulum</keyword>
<feature type="region of interest" description="Disordered" evidence="2">
    <location>
        <begin position="987"/>
        <end position="1022"/>
    </location>
</feature>
<dbReference type="InterPro" id="IPR004888">
    <property type="entry name" value="Glycoside_hydrolase_63"/>
</dbReference>
<dbReference type="EMBL" id="ML119647">
    <property type="protein sequence ID" value="RPA87321.1"/>
    <property type="molecule type" value="Genomic_DNA"/>
</dbReference>
<evidence type="ECO:0000313" key="6">
    <source>
        <dbReference type="Proteomes" id="UP000275078"/>
    </source>
</evidence>
<reference evidence="5 6" key="1">
    <citation type="journal article" date="2018" name="Nat. Ecol. Evol.">
        <title>Pezizomycetes genomes reveal the molecular basis of ectomycorrhizal truffle lifestyle.</title>
        <authorList>
            <person name="Murat C."/>
            <person name="Payen T."/>
            <person name="Noel B."/>
            <person name="Kuo A."/>
            <person name="Morin E."/>
            <person name="Chen J."/>
            <person name="Kohler A."/>
            <person name="Krizsan K."/>
            <person name="Balestrini R."/>
            <person name="Da Silva C."/>
            <person name="Montanini B."/>
            <person name="Hainaut M."/>
            <person name="Levati E."/>
            <person name="Barry K.W."/>
            <person name="Belfiori B."/>
            <person name="Cichocki N."/>
            <person name="Clum A."/>
            <person name="Dockter R.B."/>
            <person name="Fauchery L."/>
            <person name="Guy J."/>
            <person name="Iotti M."/>
            <person name="Le Tacon F."/>
            <person name="Lindquist E.A."/>
            <person name="Lipzen A."/>
            <person name="Malagnac F."/>
            <person name="Mello A."/>
            <person name="Molinier V."/>
            <person name="Miyauchi S."/>
            <person name="Poulain J."/>
            <person name="Riccioni C."/>
            <person name="Rubini A."/>
            <person name="Sitrit Y."/>
            <person name="Splivallo R."/>
            <person name="Traeger S."/>
            <person name="Wang M."/>
            <person name="Zifcakova L."/>
            <person name="Wipf D."/>
            <person name="Zambonelli A."/>
            <person name="Paolocci F."/>
            <person name="Nowrousian M."/>
            <person name="Ottonello S."/>
            <person name="Baldrian P."/>
            <person name="Spatafora J.W."/>
            <person name="Henrissat B."/>
            <person name="Nagy L.G."/>
            <person name="Aury J.M."/>
            <person name="Wincker P."/>
            <person name="Grigoriev I.V."/>
            <person name="Bonfante P."/>
            <person name="Martin F.M."/>
        </authorList>
    </citation>
    <scope>NUCLEOTIDE SEQUENCE [LARGE SCALE GENOMIC DNA]</scope>
    <source>
        <strain evidence="5 6">RN42</strain>
    </source>
</reference>
<keyword evidence="1" id="KW-0378">Hydrolase</keyword>